<dbReference type="Proteomes" id="UP001218188">
    <property type="component" value="Unassembled WGS sequence"/>
</dbReference>
<reference evidence="1" key="1">
    <citation type="submission" date="2023-03" db="EMBL/GenBank/DDBJ databases">
        <title>Massive genome expansion in bonnet fungi (Mycena s.s.) driven by repeated elements and novel gene families across ecological guilds.</title>
        <authorList>
            <consortium name="Lawrence Berkeley National Laboratory"/>
            <person name="Harder C.B."/>
            <person name="Miyauchi S."/>
            <person name="Viragh M."/>
            <person name="Kuo A."/>
            <person name="Thoen E."/>
            <person name="Andreopoulos B."/>
            <person name="Lu D."/>
            <person name="Skrede I."/>
            <person name="Drula E."/>
            <person name="Henrissat B."/>
            <person name="Morin E."/>
            <person name="Kohler A."/>
            <person name="Barry K."/>
            <person name="LaButti K."/>
            <person name="Morin E."/>
            <person name="Salamov A."/>
            <person name="Lipzen A."/>
            <person name="Mereny Z."/>
            <person name="Hegedus B."/>
            <person name="Baldrian P."/>
            <person name="Stursova M."/>
            <person name="Weitz H."/>
            <person name="Taylor A."/>
            <person name="Grigoriev I.V."/>
            <person name="Nagy L.G."/>
            <person name="Martin F."/>
            <person name="Kauserud H."/>
        </authorList>
    </citation>
    <scope>NUCLEOTIDE SEQUENCE</scope>
    <source>
        <strain evidence="1">CBHHK200</strain>
    </source>
</reference>
<protein>
    <submittedName>
        <fullName evidence="1">Uncharacterized protein</fullName>
    </submittedName>
</protein>
<evidence type="ECO:0000313" key="1">
    <source>
        <dbReference type="EMBL" id="KAJ7021995.1"/>
    </source>
</evidence>
<dbReference type="EMBL" id="JARJCM010000219">
    <property type="protein sequence ID" value="KAJ7021995.1"/>
    <property type="molecule type" value="Genomic_DNA"/>
</dbReference>
<gene>
    <name evidence="1" type="ORF">C8F04DRAFT_912788</name>
</gene>
<organism evidence="1 2">
    <name type="scientific">Mycena alexandri</name>
    <dbReference type="NCBI Taxonomy" id="1745969"/>
    <lineage>
        <taxon>Eukaryota</taxon>
        <taxon>Fungi</taxon>
        <taxon>Dikarya</taxon>
        <taxon>Basidiomycota</taxon>
        <taxon>Agaricomycotina</taxon>
        <taxon>Agaricomycetes</taxon>
        <taxon>Agaricomycetidae</taxon>
        <taxon>Agaricales</taxon>
        <taxon>Marasmiineae</taxon>
        <taxon>Mycenaceae</taxon>
        <taxon>Mycena</taxon>
    </lineage>
</organism>
<keyword evidence="2" id="KW-1185">Reference proteome</keyword>
<sequence length="98" mass="11033">PPSYLFLCPRTDFQTGLLSFRWPDRPAYWSLDPSGADGLSTKEATQFGFPALQLTTQVWGRARDTSVYAGLRQFHQAKGFNPDSQDIARHLGQPLYTV</sequence>
<proteinExistence type="predicted"/>
<dbReference type="AlphaFoldDB" id="A0AAD6WR47"/>
<comment type="caution">
    <text evidence="1">The sequence shown here is derived from an EMBL/GenBank/DDBJ whole genome shotgun (WGS) entry which is preliminary data.</text>
</comment>
<accession>A0AAD6WR47</accession>
<evidence type="ECO:0000313" key="2">
    <source>
        <dbReference type="Proteomes" id="UP001218188"/>
    </source>
</evidence>
<feature type="non-terminal residue" evidence="1">
    <location>
        <position position="98"/>
    </location>
</feature>
<name>A0AAD6WR47_9AGAR</name>
<feature type="non-terminal residue" evidence="1">
    <location>
        <position position="1"/>
    </location>
</feature>